<feature type="region of interest" description="Disordered" evidence="1">
    <location>
        <begin position="74"/>
        <end position="112"/>
    </location>
</feature>
<evidence type="ECO:0000256" key="1">
    <source>
        <dbReference type="SAM" id="MobiDB-lite"/>
    </source>
</evidence>
<evidence type="ECO:0000256" key="2">
    <source>
        <dbReference type="SAM" id="Phobius"/>
    </source>
</evidence>
<protein>
    <submittedName>
        <fullName evidence="3">Uncharacterized protein</fullName>
    </submittedName>
</protein>
<dbReference type="OrthoDB" id="345977at2"/>
<evidence type="ECO:0000313" key="3">
    <source>
        <dbReference type="EMBL" id="EQA61860.1"/>
    </source>
</evidence>
<comment type="caution">
    <text evidence="3">The sequence shown here is derived from an EMBL/GenBank/DDBJ whole genome shotgun (WGS) entry which is preliminary data.</text>
</comment>
<keyword evidence="4" id="KW-1185">Reference proteome</keyword>
<keyword evidence="2" id="KW-1133">Transmembrane helix</keyword>
<name>V6HVL9_9LEPT</name>
<feature type="transmembrane region" description="Helical" evidence="2">
    <location>
        <begin position="117"/>
        <end position="135"/>
    </location>
</feature>
<accession>V6HVL9</accession>
<organism evidence="3 4">
    <name type="scientific">Leptospira alexanderi serovar Manhao 3 str. L 60</name>
    <dbReference type="NCBI Taxonomy" id="1049759"/>
    <lineage>
        <taxon>Bacteria</taxon>
        <taxon>Pseudomonadati</taxon>
        <taxon>Spirochaetota</taxon>
        <taxon>Spirochaetia</taxon>
        <taxon>Leptospirales</taxon>
        <taxon>Leptospiraceae</taxon>
        <taxon>Leptospira</taxon>
    </lineage>
</organism>
<proteinExistence type="predicted"/>
<feature type="compositionally biased region" description="Polar residues" evidence="1">
    <location>
        <begin position="95"/>
        <end position="105"/>
    </location>
</feature>
<reference evidence="3" key="1">
    <citation type="submission" date="2013-05" db="EMBL/GenBank/DDBJ databases">
        <authorList>
            <person name="Harkins D.M."/>
            <person name="Durkin A.S."/>
            <person name="Brinkac L.M."/>
            <person name="Haft D.H."/>
            <person name="Selengut J.D."/>
            <person name="Sanka R."/>
            <person name="DePew J."/>
            <person name="Purushe J."/>
            <person name="Hartskeerl R.A."/>
            <person name="Ahmed A."/>
            <person name="van der Linden H."/>
            <person name="Goris M.G.A."/>
            <person name="Vinetz J.M."/>
            <person name="Sutton G.G."/>
            <person name="Nierman W.C."/>
            <person name="Fouts D.E."/>
        </authorList>
    </citation>
    <scope>NUCLEOTIDE SEQUENCE [LARGE SCALE GENOMIC DNA]</scope>
    <source>
        <strain evidence="3">L 60</strain>
    </source>
</reference>
<dbReference type="AlphaFoldDB" id="V6HVL9"/>
<dbReference type="EMBL" id="AHMT02000044">
    <property type="protein sequence ID" value="EQA61860.1"/>
    <property type="molecule type" value="Genomic_DNA"/>
</dbReference>
<keyword evidence="2" id="KW-0472">Membrane</keyword>
<dbReference type="RefSeq" id="WP_010579254.1">
    <property type="nucleotide sequence ID" value="NZ_AHMT02000044.1"/>
</dbReference>
<dbReference type="Proteomes" id="UP000018747">
    <property type="component" value="Unassembled WGS sequence"/>
</dbReference>
<gene>
    <name evidence="3" type="ORF">LEP1GSC062_3211</name>
</gene>
<evidence type="ECO:0000313" key="4">
    <source>
        <dbReference type="Proteomes" id="UP000018747"/>
    </source>
</evidence>
<keyword evidence="2" id="KW-0812">Transmembrane</keyword>
<sequence length="140" mass="15217">MAQRYYIYYKQTGSGNFTVGKPSGYNKFLHNPDVKRMSFELPSDNGKSQEQIGRFIQDFQRLNAGRFAISNAVTGAVSNPPAPKPPSGSGGTDSKVPSTTITNSGKADPEKKDNNNTVIIVIAIALGLVFGPKLLKKRKR</sequence>